<feature type="chain" id="PRO_5038853398" description="Serine aminopeptidase S33 domain-containing protein" evidence="1">
    <location>
        <begin position="27"/>
        <end position="323"/>
    </location>
</feature>
<dbReference type="Proteomes" id="UP000543642">
    <property type="component" value="Unassembled WGS sequence"/>
</dbReference>
<dbReference type="InterPro" id="IPR052920">
    <property type="entry name" value="DNA-binding_regulatory"/>
</dbReference>
<reference evidence="3 4" key="1">
    <citation type="submission" date="2020-08" db="EMBL/GenBank/DDBJ databases">
        <title>Genomic Encyclopedia of Type Strains, Phase IV (KMG-IV): sequencing the most valuable type-strain genomes for metagenomic binning, comparative biology and taxonomic classification.</title>
        <authorList>
            <person name="Goeker M."/>
        </authorList>
    </citation>
    <scope>NUCLEOTIDE SEQUENCE [LARGE SCALE GENOMIC DNA]</scope>
    <source>
        <strain evidence="3 4">DSM 106146</strain>
    </source>
</reference>
<sequence length="323" mass="36011">MKIETRKVMKLSGIAIAATAVASATAYLTTRLLTREALDRDEPRVFQKAGNLISGTQSGNAFQEELRKAAEKLAQKENETVEITGHDGVPLVGHWIPCENAKRVIIAMHGWRSAWYKDFGMVSNFWERNGCSVLYAEQRGQGNSGGDFIGFGPIERYDCLDWIHWVSKRCGTELPIYLCGVSMGATTVLMAAGLDLPENVHGIMADCGFTSPHAIWKHVANNNLHIPFRLRGILADTLYERKTQSDAAYESTVDALRHCRIPVMLVHGADDHFVPLEMTYENYAACASPKKLFIVPGADHGMSYFMDKEGYEAAGLDFWRQYD</sequence>
<gene>
    <name evidence="3" type="ORF">HNP82_003318</name>
</gene>
<evidence type="ECO:0000313" key="4">
    <source>
        <dbReference type="Proteomes" id="UP000543642"/>
    </source>
</evidence>
<feature type="signal peptide" evidence="1">
    <location>
        <begin position="1"/>
        <end position="26"/>
    </location>
</feature>
<dbReference type="Pfam" id="PF12146">
    <property type="entry name" value="Hydrolase_4"/>
    <property type="match status" value="1"/>
</dbReference>
<dbReference type="AlphaFoldDB" id="A0A7W8HCV5"/>
<protein>
    <recommendedName>
        <fullName evidence="2">Serine aminopeptidase S33 domain-containing protein</fullName>
    </recommendedName>
</protein>
<name>A0A7W8HCV5_9FIRM</name>
<keyword evidence="1" id="KW-0732">Signal</keyword>
<evidence type="ECO:0000259" key="2">
    <source>
        <dbReference type="Pfam" id="PF12146"/>
    </source>
</evidence>
<accession>A0A7W8HCV5</accession>
<evidence type="ECO:0000256" key="1">
    <source>
        <dbReference type="SAM" id="SignalP"/>
    </source>
</evidence>
<dbReference type="PANTHER" id="PTHR43358:SF4">
    <property type="entry name" value="ALPHA_BETA HYDROLASE FOLD-1 DOMAIN-CONTAINING PROTEIN"/>
    <property type="match status" value="1"/>
</dbReference>
<dbReference type="InterPro" id="IPR022742">
    <property type="entry name" value="Hydrolase_4"/>
</dbReference>
<evidence type="ECO:0000313" key="3">
    <source>
        <dbReference type="EMBL" id="MBB5266161.1"/>
    </source>
</evidence>
<dbReference type="SUPFAM" id="SSF53474">
    <property type="entry name" value="alpha/beta-Hydrolases"/>
    <property type="match status" value="1"/>
</dbReference>
<organism evidence="3 4">
    <name type="scientific">Catenibacillus scindens</name>
    <dbReference type="NCBI Taxonomy" id="673271"/>
    <lineage>
        <taxon>Bacteria</taxon>
        <taxon>Bacillati</taxon>
        <taxon>Bacillota</taxon>
        <taxon>Clostridia</taxon>
        <taxon>Lachnospirales</taxon>
        <taxon>Lachnospiraceae</taxon>
        <taxon>Catenibacillus</taxon>
    </lineage>
</organism>
<dbReference type="Gene3D" id="3.40.50.1820">
    <property type="entry name" value="alpha/beta hydrolase"/>
    <property type="match status" value="1"/>
</dbReference>
<dbReference type="EMBL" id="JACHFW010000020">
    <property type="protein sequence ID" value="MBB5266161.1"/>
    <property type="molecule type" value="Genomic_DNA"/>
</dbReference>
<dbReference type="RefSeq" id="WP_183776465.1">
    <property type="nucleotide sequence ID" value="NZ_JACHFW010000020.1"/>
</dbReference>
<proteinExistence type="predicted"/>
<keyword evidence="4" id="KW-1185">Reference proteome</keyword>
<comment type="caution">
    <text evidence="3">The sequence shown here is derived from an EMBL/GenBank/DDBJ whole genome shotgun (WGS) entry which is preliminary data.</text>
</comment>
<dbReference type="InterPro" id="IPR029058">
    <property type="entry name" value="AB_hydrolase_fold"/>
</dbReference>
<feature type="domain" description="Serine aminopeptidase S33" evidence="2">
    <location>
        <begin position="100"/>
        <end position="213"/>
    </location>
</feature>
<dbReference type="PANTHER" id="PTHR43358">
    <property type="entry name" value="ALPHA/BETA-HYDROLASE"/>
    <property type="match status" value="1"/>
</dbReference>